<name>A0A2P2NKA5_RHIMU</name>
<reference evidence="1" key="1">
    <citation type="submission" date="2018-02" db="EMBL/GenBank/DDBJ databases">
        <title>Rhizophora mucronata_Transcriptome.</title>
        <authorList>
            <person name="Meera S.P."/>
            <person name="Sreeshan A."/>
            <person name="Augustine A."/>
        </authorList>
    </citation>
    <scope>NUCLEOTIDE SEQUENCE</scope>
    <source>
        <tissue evidence="1">Leaf</tissue>
    </source>
</reference>
<dbReference type="EMBL" id="GGEC01062413">
    <property type="protein sequence ID" value="MBX42897.1"/>
    <property type="molecule type" value="Transcribed_RNA"/>
</dbReference>
<dbReference type="AlphaFoldDB" id="A0A2P2NKA5"/>
<evidence type="ECO:0000313" key="1">
    <source>
        <dbReference type="EMBL" id="MBX42897.1"/>
    </source>
</evidence>
<proteinExistence type="predicted"/>
<sequence>MLIFNDMKILHRFLEMCTSFRCNFESLSKLKVLFAMF</sequence>
<organism evidence="1">
    <name type="scientific">Rhizophora mucronata</name>
    <name type="common">Asiatic mangrove</name>
    <dbReference type="NCBI Taxonomy" id="61149"/>
    <lineage>
        <taxon>Eukaryota</taxon>
        <taxon>Viridiplantae</taxon>
        <taxon>Streptophyta</taxon>
        <taxon>Embryophyta</taxon>
        <taxon>Tracheophyta</taxon>
        <taxon>Spermatophyta</taxon>
        <taxon>Magnoliopsida</taxon>
        <taxon>eudicotyledons</taxon>
        <taxon>Gunneridae</taxon>
        <taxon>Pentapetalae</taxon>
        <taxon>rosids</taxon>
        <taxon>fabids</taxon>
        <taxon>Malpighiales</taxon>
        <taxon>Rhizophoraceae</taxon>
        <taxon>Rhizophora</taxon>
    </lineage>
</organism>
<accession>A0A2P2NKA5</accession>
<protein>
    <submittedName>
        <fullName evidence="1">Uncharacterized protein</fullName>
    </submittedName>
</protein>